<protein>
    <submittedName>
        <fullName evidence="1">Uncharacterized protein</fullName>
    </submittedName>
</protein>
<organism evidence="1 2">
    <name type="scientific">Legionella antarctica</name>
    <dbReference type="NCBI Taxonomy" id="2708020"/>
    <lineage>
        <taxon>Bacteria</taxon>
        <taxon>Pseudomonadati</taxon>
        <taxon>Pseudomonadota</taxon>
        <taxon>Gammaproteobacteria</taxon>
        <taxon>Legionellales</taxon>
        <taxon>Legionellaceae</taxon>
        <taxon>Legionella</taxon>
    </lineage>
</organism>
<evidence type="ECO:0000313" key="1">
    <source>
        <dbReference type="EMBL" id="BCA94646.1"/>
    </source>
</evidence>
<evidence type="ECO:0000313" key="2">
    <source>
        <dbReference type="Proteomes" id="UP000502894"/>
    </source>
</evidence>
<proteinExistence type="predicted"/>
<keyword evidence="2" id="KW-1185">Reference proteome</keyword>
<accession>A0A6F8T3V5</accession>
<dbReference type="KEGG" id="lant:TUM19329_10070"/>
<dbReference type="AlphaFoldDB" id="A0A6F8T3V5"/>
<dbReference type="EMBL" id="AP022839">
    <property type="protein sequence ID" value="BCA94646.1"/>
    <property type="molecule type" value="Genomic_DNA"/>
</dbReference>
<name>A0A6F8T3V5_9GAMM</name>
<reference evidence="1" key="1">
    <citation type="journal article" date="2020" name="Microbiol. Resour. Announc.">
        <title>Complete Genome Sequence of Novel Psychrotolerant Legionella Strain TUM19329, Isolated from Antarctic Lake Sediment.</title>
        <authorList>
            <person name="Shimada S."/>
            <person name="Nakai R."/>
            <person name="Aoki K."/>
            <person name="Shimoeda N."/>
            <person name="Ohno G."/>
            <person name="Miyazaki Y."/>
            <person name="Kudoh S."/>
            <person name="Imura S."/>
            <person name="Watanabe K."/>
            <person name="Ishii Y."/>
            <person name="Tateda K."/>
        </authorList>
    </citation>
    <scope>NUCLEOTIDE SEQUENCE [LARGE SCALE GENOMIC DNA]</scope>
    <source>
        <strain evidence="1">TUM19329</strain>
    </source>
</reference>
<sequence length="259" mass="28612">MQDSKAFERKPRTMLIAGQNETVRKTASQHGFPATVGLIGCVALIIADKKSNVSLTHVDSSTDLSFIAGEIEFMDGEFTIDLIRGKGELYREILAVLEAMGFSDIQPSGKNRVVESNEGTVVFNYLKGVPQVFSFNDFKDIATPGVQPGATNRLHSLGYNAQTCVADPLKFQLRVYTRQLNHCLSSVASALPVLVHDASGWLETDVQIDREVQVILDKGKIGQDRFFSSGKMDLFHYIYPSYKALVEHLESETKIAHGI</sequence>
<gene>
    <name evidence="1" type="ORF">TUM19329_10070</name>
</gene>
<dbReference type="RefSeq" id="WP_173236477.1">
    <property type="nucleotide sequence ID" value="NZ_AP022839.1"/>
</dbReference>
<dbReference type="Proteomes" id="UP000502894">
    <property type="component" value="Chromosome"/>
</dbReference>